<dbReference type="Proteomes" id="UP000032431">
    <property type="component" value="Chromosome I"/>
</dbReference>
<sequence>MKYFDLHCDTITECYLKKAELFDNELHWSLKRAQAYNPLAQVFAIWIPDEYRGESAVRRFEDVYKTFIFQMTKNSDKISFCHNAAELKSALNKNKTAALLSIEGGAALGGKIENLDKAYNMGVRIMTLTWNGRCEIGDGVMVKHAKGLTEFGVEVVRRMEQLGMIVDVSHLSEKGFWNVAEVTSKPFIASHSNSQKICSHKRNLTDEQFIEIKKRGGIVGINLYRGFLRDGGKAFIKDVKNHIEHFLSLGGENVLALGGDLDGSDLPYDMKGVEDISKIYDELLKSFSEQIVNALFFDNAYRFFENNL</sequence>
<dbReference type="AlphaFoldDB" id="A0A078KS99"/>
<dbReference type="InterPro" id="IPR008257">
    <property type="entry name" value="Pept_M19"/>
</dbReference>
<keyword evidence="1" id="KW-0224">Dipeptidase</keyword>
<dbReference type="InterPro" id="IPR032466">
    <property type="entry name" value="Metal_Hydrolase"/>
</dbReference>
<keyword evidence="2" id="KW-1185">Reference proteome</keyword>
<dbReference type="CDD" id="cd01301">
    <property type="entry name" value="rDP_like"/>
    <property type="match status" value="1"/>
</dbReference>
<organism evidence="1 2">
    <name type="scientific">[Clostridium] cellulosi</name>
    <dbReference type="NCBI Taxonomy" id="29343"/>
    <lineage>
        <taxon>Bacteria</taxon>
        <taxon>Bacillati</taxon>
        <taxon>Bacillota</taxon>
        <taxon>Clostridia</taxon>
        <taxon>Eubacteriales</taxon>
        <taxon>Oscillospiraceae</taxon>
        <taxon>Oscillospiraceae incertae sedis</taxon>
    </lineage>
</organism>
<dbReference type="STRING" id="29343.CCDG5_0911"/>
<dbReference type="GO" id="GO:0006508">
    <property type="term" value="P:proteolysis"/>
    <property type="evidence" value="ECO:0007669"/>
    <property type="project" value="InterPro"/>
</dbReference>
<keyword evidence="1" id="KW-0378">Hydrolase</keyword>
<dbReference type="Gene3D" id="3.20.20.140">
    <property type="entry name" value="Metal-dependent hydrolases"/>
    <property type="match status" value="1"/>
</dbReference>
<dbReference type="PANTHER" id="PTHR10443:SF12">
    <property type="entry name" value="DIPEPTIDASE"/>
    <property type="match status" value="1"/>
</dbReference>
<evidence type="ECO:0000313" key="1">
    <source>
        <dbReference type="EMBL" id="CDZ24030.1"/>
    </source>
</evidence>
<dbReference type="GO" id="GO:0070573">
    <property type="term" value="F:metallodipeptidase activity"/>
    <property type="evidence" value="ECO:0007669"/>
    <property type="project" value="InterPro"/>
</dbReference>
<dbReference type="Pfam" id="PF01244">
    <property type="entry name" value="Peptidase_M19"/>
    <property type="match status" value="1"/>
</dbReference>
<dbReference type="KEGG" id="ccel:CCDG5_0911"/>
<dbReference type="PROSITE" id="PS51365">
    <property type="entry name" value="RENAL_DIPEPTIDASE_2"/>
    <property type="match status" value="1"/>
</dbReference>
<dbReference type="HOGENOM" id="CLU_031404_2_1_9"/>
<dbReference type="OrthoDB" id="9804920at2"/>
<dbReference type="PROSITE" id="PS00869">
    <property type="entry name" value="RENAL_DIPEPTIDASE_1"/>
    <property type="match status" value="1"/>
</dbReference>
<proteinExistence type="predicted"/>
<dbReference type="EMBL" id="LM995447">
    <property type="protein sequence ID" value="CDZ24030.1"/>
    <property type="molecule type" value="Genomic_DNA"/>
</dbReference>
<accession>A0A078KS99</accession>
<protein>
    <submittedName>
        <fullName evidence="1">Membrane dipeptidase</fullName>
        <ecNumber evidence="1">3.4.13.19</ecNumber>
    </submittedName>
</protein>
<dbReference type="PATRIC" id="fig|29343.3.peg.963"/>
<evidence type="ECO:0000313" key="2">
    <source>
        <dbReference type="Proteomes" id="UP000032431"/>
    </source>
</evidence>
<dbReference type="InterPro" id="IPR000180">
    <property type="entry name" value="Dipep_AS"/>
</dbReference>
<reference evidence="2" key="1">
    <citation type="submission" date="2014-07" db="EMBL/GenBank/DDBJ databases">
        <authorList>
            <person name="Wibberg D."/>
        </authorList>
    </citation>
    <scope>NUCLEOTIDE SEQUENCE [LARGE SCALE GENOMIC DNA]</scope>
    <source>
        <strain evidence="2">DG5</strain>
    </source>
</reference>
<keyword evidence="1" id="KW-0645">Protease</keyword>
<name>A0A078KS99_9FIRM</name>
<dbReference type="SUPFAM" id="SSF51556">
    <property type="entry name" value="Metallo-dependent hydrolases"/>
    <property type="match status" value="1"/>
</dbReference>
<dbReference type="EC" id="3.4.13.19" evidence="1"/>
<dbReference type="PANTHER" id="PTHR10443">
    <property type="entry name" value="MICROSOMAL DIPEPTIDASE"/>
    <property type="match status" value="1"/>
</dbReference>
<gene>
    <name evidence="1" type="ORF">CCDG5_0911</name>
</gene>